<dbReference type="Gene3D" id="3.30.870.10">
    <property type="entry name" value="Endonuclease Chain A"/>
    <property type="match status" value="1"/>
</dbReference>
<sequence length="259" mass="28363">MRTLVPFAVTIQELVPRSDQQGWLSSFMSSGAQALEALGLKGDHANTLSVQARQLGLLDERGQPQLIKMSELAVVMDVLDAIPLRPPVVPGPEQLVFTVPPPVKDLITPATRLDLLVNDVIARAASTLHIGGPFWNEGGWDLLEPVLLPALQTRDVSATFYLHPHNDTDLRLIKRRLRKLQYFGRVIQRWWAGGFPSLMHAKFVVADGGRGYFGSANLTSLGLGQHLELGVTLQPTQSKSLLTLLDALENAGLFKDAPE</sequence>
<dbReference type="Pfam" id="PF13091">
    <property type="entry name" value="PLDc_2"/>
    <property type="match status" value="1"/>
</dbReference>
<evidence type="ECO:0000313" key="3">
    <source>
        <dbReference type="Proteomes" id="UP001138997"/>
    </source>
</evidence>
<dbReference type="GO" id="GO:0003824">
    <property type="term" value="F:catalytic activity"/>
    <property type="evidence" value="ECO:0007669"/>
    <property type="project" value="InterPro"/>
</dbReference>
<comment type="caution">
    <text evidence="2">The sequence shown here is derived from an EMBL/GenBank/DDBJ whole genome shotgun (WGS) entry which is preliminary data.</text>
</comment>
<accession>A0A9X1NAB3</accession>
<evidence type="ECO:0000259" key="1">
    <source>
        <dbReference type="PROSITE" id="PS50035"/>
    </source>
</evidence>
<protein>
    <submittedName>
        <fullName evidence="2">Phospholipase D-like domain-containing protein</fullName>
    </submittedName>
</protein>
<name>A0A9X1NAB3_9ACTN</name>
<dbReference type="InterPro" id="IPR001736">
    <property type="entry name" value="PLipase_D/transphosphatidylase"/>
</dbReference>
<dbReference type="RefSeq" id="WP_231438276.1">
    <property type="nucleotide sequence ID" value="NZ_JAJOMB010000001.1"/>
</dbReference>
<proteinExistence type="predicted"/>
<dbReference type="EMBL" id="JAJOMB010000001">
    <property type="protein sequence ID" value="MCD5309348.1"/>
    <property type="molecule type" value="Genomic_DNA"/>
</dbReference>
<dbReference type="GO" id="GO:0006793">
    <property type="term" value="P:phosphorus metabolic process"/>
    <property type="evidence" value="ECO:0007669"/>
    <property type="project" value="UniProtKB-ARBA"/>
</dbReference>
<dbReference type="SUPFAM" id="SSF56024">
    <property type="entry name" value="Phospholipase D/nuclease"/>
    <property type="match status" value="1"/>
</dbReference>
<evidence type="ECO:0000313" key="2">
    <source>
        <dbReference type="EMBL" id="MCD5309348.1"/>
    </source>
</evidence>
<dbReference type="Proteomes" id="UP001138997">
    <property type="component" value="Unassembled WGS sequence"/>
</dbReference>
<dbReference type="PROSITE" id="PS50035">
    <property type="entry name" value="PLD"/>
    <property type="match status" value="1"/>
</dbReference>
<reference evidence="2" key="1">
    <citation type="submission" date="2021-11" db="EMBL/GenBank/DDBJ databases">
        <title>Streptomyces corallinus and Kineosporia corallina sp. nov., two new coral-derived marine actinobacteria.</title>
        <authorList>
            <person name="Buangrab K."/>
            <person name="Sutthacheep M."/>
            <person name="Yeemin T."/>
            <person name="Harunari E."/>
            <person name="Igarashi Y."/>
            <person name="Sripreechasak P."/>
            <person name="Kanchanasin P."/>
            <person name="Tanasupawat S."/>
            <person name="Phongsopitanun W."/>
        </authorList>
    </citation>
    <scope>NUCLEOTIDE SEQUENCE</scope>
    <source>
        <strain evidence="2">JCM 31032</strain>
    </source>
</reference>
<feature type="domain" description="PLD phosphodiesterase" evidence="1">
    <location>
        <begin position="195"/>
        <end position="222"/>
    </location>
</feature>
<keyword evidence="3" id="KW-1185">Reference proteome</keyword>
<dbReference type="AlphaFoldDB" id="A0A9X1NAB3"/>
<organism evidence="2 3">
    <name type="scientific">Kineosporia babensis</name>
    <dbReference type="NCBI Taxonomy" id="499548"/>
    <lineage>
        <taxon>Bacteria</taxon>
        <taxon>Bacillati</taxon>
        <taxon>Actinomycetota</taxon>
        <taxon>Actinomycetes</taxon>
        <taxon>Kineosporiales</taxon>
        <taxon>Kineosporiaceae</taxon>
        <taxon>Kineosporia</taxon>
    </lineage>
</organism>
<dbReference type="InterPro" id="IPR025202">
    <property type="entry name" value="PLD-like_dom"/>
</dbReference>
<dbReference type="CDD" id="cd00138">
    <property type="entry name" value="PLDc_SF"/>
    <property type="match status" value="1"/>
</dbReference>
<gene>
    <name evidence="2" type="ORF">LR394_00440</name>
</gene>